<dbReference type="EMBL" id="FN392320">
    <property type="protein sequence ID" value="CAY68925.1"/>
    <property type="molecule type" value="Genomic_DNA"/>
</dbReference>
<dbReference type="HOGENOM" id="CLU_2997207_0_0_1"/>
<proteinExistence type="predicted"/>
<dbReference type="Proteomes" id="UP000000314">
    <property type="component" value="Chromosome 2"/>
</dbReference>
<evidence type="ECO:0000313" key="1">
    <source>
        <dbReference type="EMBL" id="CAY68925.1"/>
    </source>
</evidence>
<organism evidence="1 2">
    <name type="scientific">Komagataella phaffii (strain GS115 / ATCC 20864)</name>
    <name type="common">Yeast</name>
    <name type="synonym">Pichia pastoris</name>
    <dbReference type="NCBI Taxonomy" id="644223"/>
    <lineage>
        <taxon>Eukaryota</taxon>
        <taxon>Fungi</taxon>
        <taxon>Dikarya</taxon>
        <taxon>Ascomycota</taxon>
        <taxon>Saccharomycotina</taxon>
        <taxon>Pichiomycetes</taxon>
        <taxon>Pichiales</taxon>
        <taxon>Pichiaceae</taxon>
        <taxon>Komagataella</taxon>
    </lineage>
</organism>
<dbReference type="AlphaFoldDB" id="C4R0A1"/>
<sequence length="57" mass="6749">MLKQLWLKYNQLPFKVRMYIGISTMAVAYFGDRISSQIIENNKLEARAKEELRRSAK</sequence>
<protein>
    <submittedName>
        <fullName evidence="1">Uncharacterized protein</fullName>
    </submittedName>
</protein>
<dbReference type="KEGG" id="ppa:PAS_chr2-1_0310"/>
<dbReference type="OrthoDB" id="3996652at2759"/>
<accession>C4R0A1</accession>
<gene>
    <name evidence="1" type="ordered locus">PAS_chr2-1_0310</name>
</gene>
<keyword evidence="2" id="KW-1185">Reference proteome</keyword>
<dbReference type="RefSeq" id="XP_002491205.1">
    <property type="nucleotide sequence ID" value="XM_002491160.1"/>
</dbReference>
<reference evidence="1 2" key="1">
    <citation type="journal article" date="2009" name="Nat. Biotechnol.">
        <title>Genome sequence of the recombinant protein production host Pichia pastoris.</title>
        <authorList>
            <person name="De Schutter K."/>
            <person name="Lin Y.C."/>
            <person name="Tiels P."/>
            <person name="Van Hecke A."/>
            <person name="Glinka S."/>
            <person name="Weber-Lehmann J."/>
            <person name="Rouze P."/>
            <person name="Van de Peer Y."/>
            <person name="Callewaert N."/>
        </authorList>
    </citation>
    <scope>NUCLEOTIDE SEQUENCE [LARGE SCALE GENOMIC DNA]</scope>
    <source>
        <strain evidence="2">GS115 / ATCC 20864</strain>
    </source>
</reference>
<dbReference type="GeneID" id="8198998"/>
<dbReference type="InParanoid" id="C4R0A1"/>
<evidence type="ECO:0000313" key="2">
    <source>
        <dbReference type="Proteomes" id="UP000000314"/>
    </source>
</evidence>
<name>C4R0A1_KOMPG</name>